<dbReference type="RefSeq" id="WP_243538183.1">
    <property type="nucleotide sequence ID" value="NZ_CP093442.1"/>
</dbReference>
<name>A0ABY4CA23_9BACT</name>
<sequence>MSTYIELEIQNLLNEVTDLDVVCDRIIDYLEAAPDRFTQDNINALCKFLINSRSYLRLVGFVLRHIDNEDFPIPWPYFLESLGLIGEEIDNKTLKALTEGIEEGEAQAEASRSRALKSLEELGEWRSNRKYKIHKDYLNNKRQLLDQLITLRTQQLYEQEKKLLQRLQKLYPGDKDIMHEVGQHKQRYALEILQKRTPKNRGIKTEEYNVKDPEVEKALEALLVSLREHAEENPQMALDFAIAAFMFESYEAALAILEFSPETSALLWFRLEVLLKCRRFVELLNELSKIELALAEEPETFFATAYLRAQALWGLGQKHTAIEVMEGLLASRPHYRAASALIVVWRSQ</sequence>
<dbReference type="EMBL" id="CP093442">
    <property type="protein sequence ID" value="UOF01639.1"/>
    <property type="molecule type" value="Genomic_DNA"/>
</dbReference>
<evidence type="ECO:0000313" key="2">
    <source>
        <dbReference type="Proteomes" id="UP000830116"/>
    </source>
</evidence>
<evidence type="ECO:0000313" key="1">
    <source>
        <dbReference type="EMBL" id="UOF01639.1"/>
    </source>
</evidence>
<dbReference type="Proteomes" id="UP000830116">
    <property type="component" value="Chromosome"/>
</dbReference>
<protein>
    <recommendedName>
        <fullName evidence="3">Tetratricopeptide repeat protein</fullName>
    </recommendedName>
</protein>
<accession>A0ABY4CA23</accession>
<organism evidence="1 2">
    <name type="scientific">Bdellovibrio reynosensis</name>
    <dbReference type="NCBI Taxonomy" id="2835041"/>
    <lineage>
        <taxon>Bacteria</taxon>
        <taxon>Pseudomonadati</taxon>
        <taxon>Bdellovibrionota</taxon>
        <taxon>Bdellovibrionia</taxon>
        <taxon>Bdellovibrionales</taxon>
        <taxon>Pseudobdellovibrionaceae</taxon>
        <taxon>Bdellovibrio</taxon>
    </lineage>
</organism>
<dbReference type="InterPro" id="IPR011990">
    <property type="entry name" value="TPR-like_helical_dom_sf"/>
</dbReference>
<proteinExistence type="predicted"/>
<evidence type="ECO:0008006" key="3">
    <source>
        <dbReference type="Google" id="ProtNLM"/>
    </source>
</evidence>
<keyword evidence="2" id="KW-1185">Reference proteome</keyword>
<reference evidence="1" key="1">
    <citation type="submission" date="2022-03" db="EMBL/GenBank/DDBJ databases">
        <title>Genome Identification and Characterization of new species Bdellovibrio reynosense LBG001 sp. nov. from a Mexico soil sample.</title>
        <authorList>
            <person name="Camilli A."/>
            <person name="Ajao Y."/>
            <person name="Guo X."/>
        </authorList>
    </citation>
    <scope>NUCLEOTIDE SEQUENCE</scope>
    <source>
        <strain evidence="1">LBG001</strain>
    </source>
</reference>
<gene>
    <name evidence="1" type="ORF">MNR06_01560</name>
</gene>
<dbReference type="SUPFAM" id="SSF48452">
    <property type="entry name" value="TPR-like"/>
    <property type="match status" value="1"/>
</dbReference>